<dbReference type="KEGG" id="ote:Oter_2363"/>
<keyword evidence="2" id="KW-1185">Reference proteome</keyword>
<sequence>MQRVFLLSPAKVSGIRAQLLLNPKAPFPRARTFHARGLPLAEIFAFASALYFRGKIAYARRFADTARGELIRVITANRGLLDPDLIVMPADLRAFGEVDIDASDARYRRPLRRDAAALARQLPRDGVAILLGSIATAKYRDVLLDVFGDRLVFPQDFVGRGDMSRGGLLLRAARAGTELPYTSVRGAVLTGRRAPRIADM</sequence>
<evidence type="ECO:0000313" key="1">
    <source>
        <dbReference type="EMBL" id="ACB75645.1"/>
    </source>
</evidence>
<dbReference type="HOGENOM" id="CLU_1365057_0_0_0"/>
<dbReference type="STRING" id="452637.Oter_2363"/>
<dbReference type="eggNOG" id="ENOG5032S2E">
    <property type="taxonomic scope" value="Bacteria"/>
</dbReference>
<dbReference type="OrthoDB" id="194581at2"/>
<evidence type="ECO:0000313" key="2">
    <source>
        <dbReference type="Proteomes" id="UP000007013"/>
    </source>
</evidence>
<dbReference type="EMBL" id="CP001032">
    <property type="protein sequence ID" value="ACB75645.1"/>
    <property type="molecule type" value="Genomic_DNA"/>
</dbReference>
<accession>B1ZQN6</accession>
<dbReference type="Proteomes" id="UP000007013">
    <property type="component" value="Chromosome"/>
</dbReference>
<reference evidence="1 2" key="1">
    <citation type="journal article" date="2011" name="J. Bacteriol.">
        <title>Genome sequence of the verrucomicrobium Opitutus terrae PB90-1, an abundant inhabitant of rice paddy soil ecosystems.</title>
        <authorList>
            <person name="van Passel M.W."/>
            <person name="Kant R."/>
            <person name="Palva A."/>
            <person name="Copeland A."/>
            <person name="Lucas S."/>
            <person name="Lapidus A."/>
            <person name="Glavina del Rio T."/>
            <person name="Pitluck S."/>
            <person name="Goltsman E."/>
            <person name="Clum A."/>
            <person name="Sun H."/>
            <person name="Schmutz J."/>
            <person name="Larimer F.W."/>
            <person name="Land M.L."/>
            <person name="Hauser L."/>
            <person name="Kyrpides N."/>
            <person name="Mikhailova N."/>
            <person name="Richardson P.P."/>
            <person name="Janssen P.H."/>
            <person name="de Vos W.M."/>
            <person name="Smidt H."/>
        </authorList>
    </citation>
    <scope>NUCLEOTIDE SEQUENCE [LARGE SCALE GENOMIC DNA]</scope>
    <source>
        <strain evidence="2">DSM 11246 / JCM 15787 / PB90-1</strain>
    </source>
</reference>
<protein>
    <submittedName>
        <fullName evidence="1">Uncharacterized protein</fullName>
    </submittedName>
</protein>
<gene>
    <name evidence="1" type="ordered locus">Oter_2363</name>
</gene>
<dbReference type="AlphaFoldDB" id="B1ZQN6"/>
<proteinExistence type="predicted"/>
<organism evidence="1 2">
    <name type="scientific">Opitutus terrae (strain DSM 11246 / JCM 15787 / PB90-1)</name>
    <dbReference type="NCBI Taxonomy" id="452637"/>
    <lineage>
        <taxon>Bacteria</taxon>
        <taxon>Pseudomonadati</taxon>
        <taxon>Verrucomicrobiota</taxon>
        <taxon>Opitutia</taxon>
        <taxon>Opitutales</taxon>
        <taxon>Opitutaceae</taxon>
        <taxon>Opitutus</taxon>
    </lineage>
</organism>
<name>B1ZQN6_OPITP</name>
<dbReference type="RefSeq" id="WP_012375182.1">
    <property type="nucleotide sequence ID" value="NC_010571.1"/>
</dbReference>